<evidence type="ECO:0000313" key="8">
    <source>
        <dbReference type="Proteomes" id="UP000094455"/>
    </source>
</evidence>
<feature type="compositionally biased region" description="Acidic residues" evidence="3">
    <location>
        <begin position="1428"/>
        <end position="1443"/>
    </location>
</feature>
<dbReference type="InterPro" id="IPR016024">
    <property type="entry name" value="ARM-type_fold"/>
</dbReference>
<feature type="region of interest" description="Disordered" evidence="3">
    <location>
        <begin position="1880"/>
        <end position="1899"/>
    </location>
</feature>
<dbReference type="GO" id="GO:0031932">
    <property type="term" value="C:TORC2 complex"/>
    <property type="evidence" value="ECO:0007669"/>
    <property type="project" value="InterPro"/>
</dbReference>
<dbReference type="InterPro" id="IPR028268">
    <property type="entry name" value="Pianissimo_fam"/>
</dbReference>
<feature type="region of interest" description="Disordered" evidence="3">
    <location>
        <begin position="1703"/>
        <end position="1774"/>
    </location>
</feature>
<dbReference type="SMART" id="SM01310">
    <property type="entry name" value="RICTOR_V"/>
    <property type="match status" value="1"/>
</dbReference>
<dbReference type="Pfam" id="PF14666">
    <property type="entry name" value="RICTOR_M"/>
    <property type="match status" value="1"/>
</dbReference>
<sequence>MALDIRDYLAKLLQKNILLKQGAVKLLNTPSITHSARYQAQQEFQEAQEQIVQLEKQLELLERLPQFSRKAGIPSAKKPAKNSETSTTYLTPKAVTPDVLNITGSATSAQNRLDTMIEALRFENDPRRQVELTNQICSLLISSETKNVRYPSMSVIIPIIWPMLMSKHKPVSACGYKLLRYFMTSHDDVVIVFYLYHKYHHHDRYYYFPYYDYSKIHNQQYINDTETDLYDFFNYSDLYKPESHYNTSERNDFNIKARETRTVSSKLTLPLVSDNTVKKWWPLIFLIVSTLVDDKGTDVSECIKFIRKVIELKGIRFLGSLSIRVSVALAESVIASISLKLNNFQNFTPSTLESIKLSINLVECLCEVVVADSKLAFETKVIKFLIQILIDPPFTVTHHQLTNMANSSASSASEITMTINMINNAVKNISTIPLPVIINLLRIPNTRKYLVDCGFIPLLLSALLDPPILAIANTTISPSHGHMNSPKMQHLASILSVVMCTWSGLGLLLENDARYLRVLIDGLYSEQVYVRTVVMSVIAGGLRIRKLTALTGNHDSYELWDWERAFIAANGSSKTKETVNPNDLNSLNVMKNFSLADIRTKLGGRCCPEYEDNIVNQFTAIFLQSCLQCGLIDVLKTLFNSFENDKRATRWIALLLSEILYLRSKIIPSQIEFDYTISLKMNRLIERESRKHAKLNQKVKDEININTNQLIKKSEIAANGSELAIVSIFLKTTTISSLHPFINLPASSAPLLDQVTLDNILQDLKNIPDDVDIRPIIVQTHLPATKEYREWNWALISVLVRGILWNDAKFEETLKTTKFFKRLISFYKPQKAGFVQVVYYSTGPIPGFTDRRQPLDVDFFLNRGKDSKDRDRDRRISRKQREKMAEMYVDVGIALIQLLLSKPEGAEILRASGIIQTVSTSLLRVSGVFINGPGNEPGKNWEADNVPDSGGSGNRNFAGFSLDHHDSMSLFNPNEATTAAGAASNDMHVSKSGSGIGESSASASTASTTNAISGSSGGTGISGSFGFFDSPGDNDTIIDDSNILKMKKEGLFGPTRLFSTLAWGYIRFIGVLSSHPVGIVIMEEYGVVDALFRLVQTGRDNFTSMKHSNDQNQNIDMIRFIIQEIDFRISGQLRFLIEKVAAVGDEDVRVEVVERIIGELCSLKKVNDNNDYTIERWCVGLLVRQSYDFSLKVSQLAVKGLIKYVEDERSVDILLSFNPDLGDINVNMNVRIGNKMYGGVLLWKVLGYERGVDYVNSRSSGLIEQIVEGWADSRREWVNKLETTTYKKMRGIVIEEEERYDYFELFQRLVKTEKGVQCIVNSGIIQHFVRVILIYCKFLKMGIEKELYGLGKRRRYAGKTERVKKGRKSFAGSKPGFIQSVEDRKKLIGKRPVWYDSSDTDYEDQSRRNSAEESHNSTHGGELRDADQEGEEPEETDREDDPEDSYKEDKEQQDEKAYIRRWEDKWLNDEADSQGLIEETKCSIWALGYLGQTDSGIFAIESVLENVIEEKNKARSRRRGEVRGRGRAKEPHTGDSSRHKYDDYSDCDEEEEEGESEGGSPERAKGAGGGDGDVGSSGEREYDAEESGSEDEEVLFDEDEHYENRKGWFADRSERYRDNKDIIENFIEIYKNSINWELRGSCITAIGKISECEMGCEILEESNIESIQRDERECDGRGIRVSLSKEGLIGYEQKKRVSEMIRRWKRENGAGGEGRRTEGDAGARGGGDAGVDDAGGDSNGGSHAVDYPGPNDNGHDASVDGAQAPGGGEPLREGPAAAEMGVDQIIRAVLHMTDLQDADEDDDDGGDDGDGDGDGADPAGDGANTVPGHDGDAPDTGPTHDPGHGLRQRLLSRSSADDGPGPGADVGPRNEAPARLLGDLRHAGDDAGGVGGGAARAAAPAETLGTEELRRRLRELCGGRALKRLRARARAGAGSVVGRVAVQVLFAVVAAGLVVLKSGVLRFLVAELELGSSGSAGAGTVGNRGCGRSGRRRRGRGEGGGRL</sequence>
<dbReference type="PANTHER" id="PTHR13298:SF11">
    <property type="entry name" value="RAPAMYCIN-INSENSITIVE COMPANION OF MTOR"/>
    <property type="match status" value="1"/>
</dbReference>
<feature type="compositionally biased region" description="Acidic residues" evidence="3">
    <location>
        <begin position="1544"/>
        <end position="1556"/>
    </location>
</feature>
<protein>
    <submittedName>
        <fullName evidence="7">Uncharacterized protein</fullName>
    </submittedName>
</protein>
<feature type="domain" description="Rapamycin-insensitive companion of mTOR" evidence="6">
    <location>
        <begin position="1477"/>
        <end position="1666"/>
    </location>
</feature>
<dbReference type="SUPFAM" id="SSF48371">
    <property type="entry name" value="ARM repeat"/>
    <property type="match status" value="1"/>
</dbReference>
<dbReference type="SMART" id="SM01307">
    <property type="entry name" value="RICTOR_M"/>
    <property type="match status" value="1"/>
</dbReference>
<dbReference type="SMART" id="SM01308">
    <property type="entry name" value="RICTOR_N"/>
    <property type="match status" value="1"/>
</dbReference>
<dbReference type="Pfam" id="PF14668">
    <property type="entry name" value="RICTOR_V"/>
    <property type="match status" value="1"/>
</dbReference>
<organism evidence="7 8">
    <name type="scientific">Pichia membranifaciens NRRL Y-2026</name>
    <dbReference type="NCBI Taxonomy" id="763406"/>
    <lineage>
        <taxon>Eukaryota</taxon>
        <taxon>Fungi</taxon>
        <taxon>Dikarya</taxon>
        <taxon>Ascomycota</taxon>
        <taxon>Saccharomycotina</taxon>
        <taxon>Pichiomycetes</taxon>
        <taxon>Pichiales</taxon>
        <taxon>Pichiaceae</taxon>
        <taxon>Pichia</taxon>
    </lineage>
</organism>
<dbReference type="RefSeq" id="XP_019019629.1">
    <property type="nucleotide sequence ID" value="XM_019163489.1"/>
</dbReference>
<evidence type="ECO:0000256" key="3">
    <source>
        <dbReference type="SAM" id="MobiDB-lite"/>
    </source>
</evidence>
<feature type="compositionally biased region" description="Basic and acidic residues" evidence="3">
    <location>
        <begin position="1444"/>
        <end position="1455"/>
    </location>
</feature>
<feature type="compositionally biased region" description="Low complexity" evidence="3">
    <location>
        <begin position="1857"/>
        <end position="1867"/>
    </location>
</feature>
<dbReference type="GO" id="GO:0038203">
    <property type="term" value="P:TORC2 signaling"/>
    <property type="evidence" value="ECO:0007669"/>
    <property type="project" value="TreeGrafter"/>
</dbReference>
<feature type="compositionally biased region" description="Basic and acidic residues" evidence="3">
    <location>
        <begin position="1703"/>
        <end position="1721"/>
    </location>
</feature>
<gene>
    <name evidence="7" type="ORF">PICMEDRAFT_65953</name>
</gene>
<evidence type="ECO:0000259" key="5">
    <source>
        <dbReference type="SMART" id="SM01308"/>
    </source>
</evidence>
<keyword evidence="2" id="KW-0175">Coiled coil</keyword>
<feature type="compositionally biased region" description="Gly residues" evidence="3">
    <location>
        <begin position="1979"/>
        <end position="1988"/>
    </location>
</feature>
<dbReference type="Pfam" id="PF14664">
    <property type="entry name" value="RICTOR_N"/>
    <property type="match status" value="1"/>
</dbReference>
<accession>A0A1E3NR08</accession>
<evidence type="ECO:0000256" key="1">
    <source>
        <dbReference type="ARBA" id="ARBA00008878"/>
    </source>
</evidence>
<evidence type="ECO:0000313" key="7">
    <source>
        <dbReference type="EMBL" id="ODQ48516.1"/>
    </source>
</evidence>
<feature type="domain" description="Rapamycin-insensitive companion of mTOR middle" evidence="4">
    <location>
        <begin position="768"/>
        <end position="1162"/>
    </location>
</feature>
<feature type="compositionally biased region" description="Acidic residues" evidence="3">
    <location>
        <begin position="1797"/>
        <end position="1815"/>
    </location>
</feature>
<dbReference type="EMBL" id="KV454001">
    <property type="protein sequence ID" value="ODQ48516.1"/>
    <property type="molecule type" value="Genomic_DNA"/>
</dbReference>
<feature type="compositionally biased region" description="Gly residues" evidence="3">
    <location>
        <begin position="1566"/>
        <end position="1575"/>
    </location>
</feature>
<feature type="region of interest" description="Disordered" evidence="3">
    <location>
        <begin position="1512"/>
        <end position="1598"/>
    </location>
</feature>
<feature type="compositionally biased region" description="Acidic residues" evidence="3">
    <location>
        <begin position="1582"/>
        <end position="1598"/>
    </location>
</feature>
<dbReference type="OrthoDB" id="271111at2759"/>
<comment type="similarity">
    <text evidence="1">Belongs to the RICTOR family.</text>
</comment>
<dbReference type="Pfam" id="PF14663">
    <property type="entry name" value="RasGEF_N_2"/>
    <property type="match status" value="1"/>
</dbReference>
<proteinExistence type="inferred from homology"/>
<feature type="domain" description="Rapamycin-insensitive companion of mTOR N-terminal" evidence="5">
    <location>
        <begin position="130"/>
        <end position="668"/>
    </location>
</feature>
<feature type="coiled-coil region" evidence="2">
    <location>
        <begin position="37"/>
        <end position="64"/>
    </location>
</feature>
<dbReference type="InterPro" id="IPR028267">
    <property type="entry name" value="Pianissimo_N"/>
</dbReference>
<dbReference type="STRING" id="763406.A0A1E3NR08"/>
<feature type="region of interest" description="Disordered" evidence="3">
    <location>
        <begin position="1979"/>
        <end position="2003"/>
    </location>
</feature>
<evidence type="ECO:0000259" key="4">
    <source>
        <dbReference type="SMART" id="SM01307"/>
    </source>
</evidence>
<dbReference type="PANTHER" id="PTHR13298">
    <property type="entry name" value="CYTOSOLIC REGULATOR PIANISSIMO"/>
    <property type="match status" value="1"/>
</dbReference>
<dbReference type="InterPro" id="IPR029451">
    <property type="entry name" value="RICTOR_M"/>
</dbReference>
<dbReference type="InterPro" id="IPR029453">
    <property type="entry name" value="Rictor_IV"/>
</dbReference>
<feature type="region of interest" description="Disordered" evidence="3">
    <location>
        <begin position="1398"/>
        <end position="1455"/>
    </location>
</feature>
<name>A0A1E3NR08_9ASCO</name>
<evidence type="ECO:0000259" key="6">
    <source>
        <dbReference type="SMART" id="SM01310"/>
    </source>
</evidence>
<dbReference type="Proteomes" id="UP000094455">
    <property type="component" value="Unassembled WGS sequence"/>
</dbReference>
<feature type="region of interest" description="Disordered" evidence="3">
    <location>
        <begin position="1797"/>
        <end position="1872"/>
    </location>
</feature>
<reference evidence="7 8" key="1">
    <citation type="journal article" date="2016" name="Proc. Natl. Acad. Sci. U.S.A.">
        <title>Comparative genomics of biotechnologically important yeasts.</title>
        <authorList>
            <person name="Riley R."/>
            <person name="Haridas S."/>
            <person name="Wolfe K.H."/>
            <person name="Lopes M.R."/>
            <person name="Hittinger C.T."/>
            <person name="Goeker M."/>
            <person name="Salamov A.A."/>
            <person name="Wisecaver J.H."/>
            <person name="Long T.M."/>
            <person name="Calvey C.H."/>
            <person name="Aerts A.L."/>
            <person name="Barry K.W."/>
            <person name="Choi C."/>
            <person name="Clum A."/>
            <person name="Coughlan A.Y."/>
            <person name="Deshpande S."/>
            <person name="Douglass A.P."/>
            <person name="Hanson S.J."/>
            <person name="Klenk H.-P."/>
            <person name="LaButti K.M."/>
            <person name="Lapidus A."/>
            <person name="Lindquist E.A."/>
            <person name="Lipzen A.M."/>
            <person name="Meier-Kolthoff J.P."/>
            <person name="Ohm R.A."/>
            <person name="Otillar R.P."/>
            <person name="Pangilinan J.L."/>
            <person name="Peng Y."/>
            <person name="Rokas A."/>
            <person name="Rosa C.A."/>
            <person name="Scheuner C."/>
            <person name="Sibirny A.A."/>
            <person name="Slot J.C."/>
            <person name="Stielow J.B."/>
            <person name="Sun H."/>
            <person name="Kurtzman C.P."/>
            <person name="Blackwell M."/>
            <person name="Grigoriev I.V."/>
            <person name="Jeffries T.W."/>
        </authorList>
    </citation>
    <scope>NUCLEOTIDE SEQUENCE [LARGE SCALE GENOMIC DNA]</scope>
    <source>
        <strain evidence="7 8">NRRL Y-2026</strain>
    </source>
</reference>
<dbReference type="InterPro" id="IPR029452">
    <property type="entry name" value="RICTOR_V"/>
</dbReference>
<keyword evidence="8" id="KW-1185">Reference proteome</keyword>
<evidence type="ECO:0000256" key="2">
    <source>
        <dbReference type="SAM" id="Coils"/>
    </source>
</evidence>
<dbReference type="GeneID" id="30180176"/>
<feature type="compositionally biased region" description="Basic and acidic residues" evidence="3">
    <location>
        <begin position="1512"/>
        <end position="1543"/>
    </location>
</feature>
<feature type="compositionally biased region" description="Basic and acidic residues" evidence="3">
    <location>
        <begin position="1404"/>
        <end position="1427"/>
    </location>
</feature>